<proteinExistence type="inferred from homology"/>
<dbReference type="InterPro" id="IPR050563">
    <property type="entry name" value="4-hydroxybenzoyl-CoA_TE"/>
</dbReference>
<dbReference type="Pfam" id="PF13279">
    <property type="entry name" value="4HBT_2"/>
    <property type="match status" value="1"/>
</dbReference>
<sequence>MNSGLPFLVPLDLDALRGAGVPEPFSFGYADRVRFQEIDVLDHVNNTRYLSWFETFRLSYLRAYGLGDYASETARPGLVLKGVSVDYHRPLHLEDVYVVAGRTKAYRNTSFTMEYTVWRDGLLCATSEAVLVLMEPDYKTKRALPETWQTSFTERDGATRAG</sequence>
<dbReference type="SUPFAM" id="SSF54637">
    <property type="entry name" value="Thioesterase/thiol ester dehydrase-isomerase"/>
    <property type="match status" value="1"/>
</dbReference>
<dbReference type="STRING" id="313367.JSE7799_00704"/>
<comment type="similarity">
    <text evidence="1">Belongs to the 4-hydroxybenzoyl-CoA thioesterase family.</text>
</comment>
<dbReference type="CDD" id="cd00586">
    <property type="entry name" value="4HBT"/>
    <property type="match status" value="1"/>
</dbReference>
<name>A0A0M7B6N5_9RHOB</name>
<evidence type="ECO:0000256" key="1">
    <source>
        <dbReference type="ARBA" id="ARBA00005953"/>
    </source>
</evidence>
<evidence type="ECO:0000313" key="4">
    <source>
        <dbReference type="Proteomes" id="UP000049455"/>
    </source>
</evidence>
<dbReference type="PANTHER" id="PTHR31793:SF27">
    <property type="entry name" value="NOVEL THIOESTERASE SUPERFAMILY DOMAIN AND SAPOSIN A-TYPE DOMAIN CONTAINING PROTEIN (0610012H03RIK)"/>
    <property type="match status" value="1"/>
</dbReference>
<evidence type="ECO:0000313" key="3">
    <source>
        <dbReference type="EMBL" id="CUH25636.1"/>
    </source>
</evidence>
<accession>A0A0M7B6N5</accession>
<dbReference type="PANTHER" id="PTHR31793">
    <property type="entry name" value="4-HYDROXYBENZOYL-COA THIOESTERASE FAMILY MEMBER"/>
    <property type="match status" value="1"/>
</dbReference>
<protein>
    <submittedName>
        <fullName evidence="3">Acyl-CoA thioester hydrolase YbgC</fullName>
        <ecNumber evidence="3">3.1.2.-</ecNumber>
    </submittedName>
</protein>
<dbReference type="GO" id="GO:0047617">
    <property type="term" value="F:fatty acyl-CoA hydrolase activity"/>
    <property type="evidence" value="ECO:0007669"/>
    <property type="project" value="TreeGrafter"/>
</dbReference>
<gene>
    <name evidence="3" type="primary">ybgC_1</name>
    <name evidence="3" type="ORF">JSE7799_00704</name>
</gene>
<dbReference type="Gene3D" id="3.10.129.10">
    <property type="entry name" value="Hotdog Thioesterase"/>
    <property type="match status" value="1"/>
</dbReference>
<dbReference type="InterPro" id="IPR029069">
    <property type="entry name" value="HotDog_dom_sf"/>
</dbReference>
<reference evidence="3 4" key="1">
    <citation type="submission" date="2015-09" db="EMBL/GenBank/DDBJ databases">
        <authorList>
            <person name="Jackson K.R."/>
            <person name="Lunt B.L."/>
            <person name="Fisher J.N.B."/>
            <person name="Gardner A.V."/>
            <person name="Bailey M.E."/>
            <person name="Deus L.M."/>
            <person name="Earl A.S."/>
            <person name="Gibby P.D."/>
            <person name="Hartmann K.A."/>
            <person name="Liu J.E."/>
            <person name="Manci A.M."/>
            <person name="Nielsen D.A."/>
            <person name="Solomon M.B."/>
            <person name="Breakwell D.P."/>
            <person name="Burnett S.H."/>
            <person name="Grose J.H."/>
        </authorList>
    </citation>
    <scope>NUCLEOTIDE SEQUENCE [LARGE SCALE GENOMIC DNA]</scope>
    <source>
        <strain evidence="3 4">CECT 7799</strain>
    </source>
</reference>
<keyword evidence="4" id="KW-1185">Reference proteome</keyword>
<keyword evidence="2 3" id="KW-0378">Hydrolase</keyword>
<dbReference type="OrthoDB" id="9801517at2"/>
<dbReference type="Proteomes" id="UP000049455">
    <property type="component" value="Unassembled WGS sequence"/>
</dbReference>
<dbReference type="RefSeq" id="WP_055662370.1">
    <property type="nucleotide sequence ID" value="NZ_CYPR01000043.1"/>
</dbReference>
<dbReference type="EC" id="3.1.2.-" evidence="3"/>
<dbReference type="AlphaFoldDB" id="A0A0M7B6N5"/>
<evidence type="ECO:0000256" key="2">
    <source>
        <dbReference type="ARBA" id="ARBA00022801"/>
    </source>
</evidence>
<organism evidence="3 4">
    <name type="scientific">Jannaschia seosinensis</name>
    <dbReference type="NCBI Taxonomy" id="313367"/>
    <lineage>
        <taxon>Bacteria</taxon>
        <taxon>Pseudomonadati</taxon>
        <taxon>Pseudomonadota</taxon>
        <taxon>Alphaproteobacteria</taxon>
        <taxon>Rhodobacterales</taxon>
        <taxon>Roseobacteraceae</taxon>
        <taxon>Jannaschia</taxon>
    </lineage>
</organism>
<dbReference type="EMBL" id="CYPR01000043">
    <property type="protein sequence ID" value="CUH25636.1"/>
    <property type="molecule type" value="Genomic_DNA"/>
</dbReference>